<evidence type="ECO:0000313" key="3">
    <source>
        <dbReference type="EMBL" id="OAY61530.1"/>
    </source>
</evidence>
<keyword evidence="1" id="KW-0472">Membrane</keyword>
<gene>
    <name evidence="3" type="ORF">MANES_01G196300v8</name>
</gene>
<accession>A0A2C9WPP1</accession>
<organism evidence="3 4">
    <name type="scientific">Manihot esculenta</name>
    <name type="common">Cassava</name>
    <name type="synonym">Jatropha manihot</name>
    <dbReference type="NCBI Taxonomy" id="3983"/>
    <lineage>
        <taxon>Eukaryota</taxon>
        <taxon>Viridiplantae</taxon>
        <taxon>Streptophyta</taxon>
        <taxon>Embryophyta</taxon>
        <taxon>Tracheophyta</taxon>
        <taxon>Spermatophyta</taxon>
        <taxon>Magnoliopsida</taxon>
        <taxon>eudicotyledons</taxon>
        <taxon>Gunneridae</taxon>
        <taxon>Pentapetalae</taxon>
        <taxon>rosids</taxon>
        <taxon>fabids</taxon>
        <taxon>Malpighiales</taxon>
        <taxon>Euphorbiaceae</taxon>
        <taxon>Crotonoideae</taxon>
        <taxon>Manihoteae</taxon>
        <taxon>Manihot</taxon>
    </lineage>
</organism>
<proteinExistence type="predicted"/>
<keyword evidence="2" id="KW-0732">Signal</keyword>
<feature type="signal peptide" evidence="2">
    <location>
        <begin position="1"/>
        <end position="23"/>
    </location>
</feature>
<evidence type="ECO:0000256" key="2">
    <source>
        <dbReference type="SAM" id="SignalP"/>
    </source>
</evidence>
<dbReference type="OMA" id="TIFAACF"/>
<dbReference type="EMBL" id="CM004387">
    <property type="protein sequence ID" value="OAY61530.1"/>
    <property type="molecule type" value="Genomic_DNA"/>
</dbReference>
<keyword evidence="1" id="KW-1133">Transmembrane helix</keyword>
<keyword evidence="4" id="KW-1185">Reference proteome</keyword>
<comment type="caution">
    <text evidence="3">The sequence shown here is derived from an EMBL/GenBank/DDBJ whole genome shotgun (WGS) entry which is preliminary data.</text>
</comment>
<keyword evidence="1" id="KW-0812">Transmembrane</keyword>
<protein>
    <submittedName>
        <fullName evidence="3">Uncharacterized protein</fullName>
    </submittedName>
</protein>
<name>A0A2C9WPP1_MANES</name>
<evidence type="ECO:0000313" key="4">
    <source>
        <dbReference type="Proteomes" id="UP000091857"/>
    </source>
</evidence>
<dbReference type="Gramene" id="Manes.01G196300.1.v8.1">
    <property type="protein sequence ID" value="Manes.01G196300.1.v8.1.CDS.1"/>
    <property type="gene ID" value="Manes.01G196300.v8.1"/>
</dbReference>
<dbReference type="Proteomes" id="UP000091857">
    <property type="component" value="Chromosome 1"/>
</dbReference>
<evidence type="ECO:0000256" key="1">
    <source>
        <dbReference type="SAM" id="Phobius"/>
    </source>
</evidence>
<sequence>MGFGMATRMLAACFALLVMVAAAHEGHEHTPGMDMSPAPAPNSSTTFVSPSMVIGFLAFVFSLLVVRERM</sequence>
<reference evidence="4" key="1">
    <citation type="journal article" date="2016" name="Nat. Biotechnol.">
        <title>Sequencing wild and cultivated cassava and related species reveals extensive interspecific hybridization and genetic diversity.</title>
        <authorList>
            <person name="Bredeson J.V."/>
            <person name="Lyons J.B."/>
            <person name="Prochnik S.E."/>
            <person name="Wu G.A."/>
            <person name="Ha C.M."/>
            <person name="Edsinger-Gonzales E."/>
            <person name="Grimwood J."/>
            <person name="Schmutz J."/>
            <person name="Rabbi I.Y."/>
            <person name="Egesi C."/>
            <person name="Nauluvula P."/>
            <person name="Lebot V."/>
            <person name="Ndunguru J."/>
            <person name="Mkamilo G."/>
            <person name="Bart R.S."/>
            <person name="Setter T.L."/>
            <person name="Gleadow R.M."/>
            <person name="Kulakow P."/>
            <person name="Ferguson M.E."/>
            <person name="Rounsley S."/>
            <person name="Rokhsar D.S."/>
        </authorList>
    </citation>
    <scope>NUCLEOTIDE SEQUENCE [LARGE SCALE GENOMIC DNA]</scope>
    <source>
        <strain evidence="4">cv. AM560-2</strain>
    </source>
</reference>
<feature type="transmembrane region" description="Helical" evidence="1">
    <location>
        <begin position="47"/>
        <end position="66"/>
    </location>
</feature>
<feature type="chain" id="PRO_5013220276" evidence="2">
    <location>
        <begin position="24"/>
        <end position="70"/>
    </location>
</feature>
<dbReference type="AlphaFoldDB" id="A0A2C9WPP1"/>